<feature type="signal peptide" evidence="2">
    <location>
        <begin position="1"/>
        <end position="26"/>
    </location>
</feature>
<evidence type="ECO:0000256" key="2">
    <source>
        <dbReference type="SAM" id="SignalP"/>
    </source>
</evidence>
<keyword evidence="2" id="KW-0732">Signal</keyword>
<evidence type="ECO:0000313" key="4">
    <source>
        <dbReference type="EMBL" id="ROP34895.1"/>
    </source>
</evidence>
<dbReference type="EMBL" id="RJKM01000001">
    <property type="protein sequence ID" value="ROP34895.1"/>
    <property type="molecule type" value="Genomic_DNA"/>
</dbReference>
<dbReference type="OrthoDB" id="3992151at2"/>
<dbReference type="PANTHER" id="PTHR43130">
    <property type="entry name" value="ARAC-FAMILY TRANSCRIPTIONAL REGULATOR"/>
    <property type="match status" value="1"/>
</dbReference>
<dbReference type="AlphaFoldDB" id="A0A3N1GXA6"/>
<evidence type="ECO:0000256" key="1">
    <source>
        <dbReference type="SAM" id="MobiDB-lite"/>
    </source>
</evidence>
<accession>A0A3N1GXA6</accession>
<dbReference type="Pfam" id="PF01965">
    <property type="entry name" value="DJ-1_PfpI"/>
    <property type="match status" value="1"/>
</dbReference>
<protein>
    <submittedName>
        <fullName evidence="4">DJ-1/PfpI family protein</fullName>
    </submittedName>
</protein>
<sequence length="469" mass="48092">MRAVSRIAGAALVVLLAALALPAALGAPTLRAAFGDLNAPRADGAAPPPARVAHDPTKPTAVVVVGDRGAVVSDTLAPYEVLATTGAFNVYAVAPSARPAPLTGGLDLVPDLTFAGLADLLGGAAPDVVLVPAMPDVGESTSKPVTDWLVGQAAGGALLLGVCNGSGVLASAGLLDGRDATAHRLRLDSFEDDYPAVGWVRGTRYVDDGDVITTAGILSGVDGTLRVVERLVGPEAAAGAAEATGWRHYRRGEAASMPRAGVRPADAVVAFNSAFGWDRDRIGVLLTDGVGEIELASAFDAYGQSLAVRTVAVAPGAEPVRSRHGLTFAPRADPVAAGGLDRLVVPGAGAARRRAADRYAEADPVYLHREGGFPFDGVLRDLARTTDVATATWTARVLEYPTDHLALSGSAWPWTRTLRPFGLAFPGVLVALGLIRAARGRRSVRSTPAAAPPPPRPRTRAAAAPRPPG</sequence>
<dbReference type="PANTHER" id="PTHR43130:SF3">
    <property type="entry name" value="HTH-TYPE TRANSCRIPTIONAL REGULATOR RV1931C"/>
    <property type="match status" value="1"/>
</dbReference>
<dbReference type="RefSeq" id="WP_123741135.1">
    <property type="nucleotide sequence ID" value="NZ_RJKM01000001.1"/>
</dbReference>
<keyword evidence="5" id="KW-1185">Reference proteome</keyword>
<name>A0A3N1GXA6_9PSEU</name>
<feature type="domain" description="DJ-1/PfpI" evidence="3">
    <location>
        <begin position="68"/>
        <end position="223"/>
    </location>
</feature>
<dbReference type="InterPro" id="IPR002818">
    <property type="entry name" value="DJ-1/PfpI"/>
</dbReference>
<dbReference type="Gene3D" id="3.40.50.880">
    <property type="match status" value="2"/>
</dbReference>
<dbReference type="Proteomes" id="UP000268727">
    <property type="component" value="Unassembled WGS sequence"/>
</dbReference>
<organism evidence="4 5">
    <name type="scientific">Saccharothrix texasensis</name>
    <dbReference type="NCBI Taxonomy" id="103734"/>
    <lineage>
        <taxon>Bacteria</taxon>
        <taxon>Bacillati</taxon>
        <taxon>Actinomycetota</taxon>
        <taxon>Actinomycetes</taxon>
        <taxon>Pseudonocardiales</taxon>
        <taxon>Pseudonocardiaceae</taxon>
        <taxon>Saccharothrix</taxon>
    </lineage>
</organism>
<evidence type="ECO:0000259" key="3">
    <source>
        <dbReference type="Pfam" id="PF01965"/>
    </source>
</evidence>
<feature type="compositionally biased region" description="Low complexity" evidence="1">
    <location>
        <begin position="460"/>
        <end position="469"/>
    </location>
</feature>
<reference evidence="4 5" key="1">
    <citation type="submission" date="2018-11" db="EMBL/GenBank/DDBJ databases">
        <title>Sequencing the genomes of 1000 actinobacteria strains.</title>
        <authorList>
            <person name="Klenk H.-P."/>
        </authorList>
    </citation>
    <scope>NUCLEOTIDE SEQUENCE [LARGE SCALE GENOMIC DNA]</scope>
    <source>
        <strain evidence="4 5">DSM 44231</strain>
    </source>
</reference>
<dbReference type="SUPFAM" id="SSF52317">
    <property type="entry name" value="Class I glutamine amidotransferase-like"/>
    <property type="match status" value="2"/>
</dbReference>
<evidence type="ECO:0000313" key="5">
    <source>
        <dbReference type="Proteomes" id="UP000268727"/>
    </source>
</evidence>
<comment type="caution">
    <text evidence="4">The sequence shown here is derived from an EMBL/GenBank/DDBJ whole genome shotgun (WGS) entry which is preliminary data.</text>
</comment>
<dbReference type="InterPro" id="IPR052158">
    <property type="entry name" value="INH-QAR"/>
</dbReference>
<gene>
    <name evidence="4" type="ORF">EDD40_0100</name>
</gene>
<feature type="chain" id="PRO_5018144523" evidence="2">
    <location>
        <begin position="27"/>
        <end position="469"/>
    </location>
</feature>
<proteinExistence type="predicted"/>
<dbReference type="InterPro" id="IPR029062">
    <property type="entry name" value="Class_I_gatase-like"/>
</dbReference>
<feature type="region of interest" description="Disordered" evidence="1">
    <location>
        <begin position="442"/>
        <end position="469"/>
    </location>
</feature>